<feature type="domain" description="Bacterial Pleckstrin homology" evidence="1">
    <location>
        <begin position="2"/>
        <end position="32"/>
    </location>
</feature>
<evidence type="ECO:0000313" key="2">
    <source>
        <dbReference type="EMBL" id="MUG48126.1"/>
    </source>
</evidence>
<dbReference type="EMBL" id="WNZW01000020">
    <property type="protein sequence ID" value="MUG48126.1"/>
    <property type="molecule type" value="Genomic_DNA"/>
</dbReference>
<evidence type="ECO:0000259" key="1">
    <source>
        <dbReference type="Pfam" id="PF08000"/>
    </source>
</evidence>
<gene>
    <name evidence="2" type="ORF">GNP95_24590</name>
</gene>
<protein>
    <recommendedName>
        <fullName evidence="1">Bacterial Pleckstrin homology domain-containing protein</fullName>
    </recommendedName>
</protein>
<dbReference type="Gene3D" id="2.30.29.50">
    <property type="entry name" value="Bacterial Pleckstrin homology domain"/>
    <property type="match status" value="1"/>
</dbReference>
<dbReference type="InterPro" id="IPR037063">
    <property type="entry name" value="PHb_sf"/>
</dbReference>
<reference evidence="2 3" key="1">
    <citation type="submission" date="2019-11" db="EMBL/GenBank/DDBJ databases">
        <title>Draft genome sequences of five Paenibacillus species of dairy origin.</title>
        <authorList>
            <person name="Olajide A.M."/>
            <person name="Chen S."/>
            <person name="Lapointe G."/>
        </authorList>
    </citation>
    <scope>NUCLEOTIDE SEQUENCE [LARGE SCALE GENOMIC DNA]</scope>
    <source>
        <strain evidence="2 3">12CR55</strain>
    </source>
</reference>
<dbReference type="Pfam" id="PF08000">
    <property type="entry name" value="bPH_1"/>
    <property type="match status" value="1"/>
</dbReference>
<dbReference type="AlphaFoldDB" id="A0A7X2Z5Z9"/>
<dbReference type="RefSeq" id="WP_155613475.1">
    <property type="nucleotide sequence ID" value="NZ_WNZW01000020.1"/>
</dbReference>
<name>A0A7X2Z5Z9_9BACL</name>
<evidence type="ECO:0000313" key="3">
    <source>
        <dbReference type="Proteomes" id="UP000447876"/>
    </source>
</evidence>
<dbReference type="SUPFAM" id="SSF50729">
    <property type="entry name" value="PH domain-like"/>
    <property type="match status" value="1"/>
</dbReference>
<comment type="caution">
    <text evidence="2">The sequence shown here is derived from an EMBL/GenBank/DDBJ whole genome shotgun (WGS) entry which is preliminary data.</text>
</comment>
<proteinExistence type="predicted"/>
<sequence>MNSLIVPGEVADAAFKNFQDSAIFTNKRLIVVMYRVS</sequence>
<dbReference type="InterPro" id="IPR012544">
    <property type="entry name" value="PHb"/>
</dbReference>
<organism evidence="2 3">
    <name type="scientific">Paenibacillus woosongensis</name>
    <dbReference type="NCBI Taxonomy" id="307580"/>
    <lineage>
        <taxon>Bacteria</taxon>
        <taxon>Bacillati</taxon>
        <taxon>Bacillota</taxon>
        <taxon>Bacilli</taxon>
        <taxon>Bacillales</taxon>
        <taxon>Paenibacillaceae</taxon>
        <taxon>Paenibacillus</taxon>
    </lineage>
</organism>
<dbReference type="Proteomes" id="UP000447876">
    <property type="component" value="Unassembled WGS sequence"/>
</dbReference>
<accession>A0A7X2Z5Z9</accession>